<dbReference type="EMBL" id="QGNW01000338">
    <property type="protein sequence ID" value="RVW75938.1"/>
    <property type="molecule type" value="Genomic_DNA"/>
</dbReference>
<comment type="caution">
    <text evidence="1">The sequence shown here is derived from an EMBL/GenBank/DDBJ whole genome shotgun (WGS) entry which is preliminary data.</text>
</comment>
<evidence type="ECO:0000313" key="2">
    <source>
        <dbReference type="Proteomes" id="UP000288805"/>
    </source>
</evidence>
<protein>
    <submittedName>
        <fullName evidence="1">Uncharacterized protein</fullName>
    </submittedName>
</protein>
<accession>A0A438GUS7</accession>
<dbReference type="AlphaFoldDB" id="A0A438GUS7"/>
<proteinExistence type="predicted"/>
<reference evidence="1 2" key="1">
    <citation type="journal article" date="2018" name="PLoS Genet.">
        <title>Population sequencing reveals clonal diversity and ancestral inbreeding in the grapevine cultivar Chardonnay.</title>
        <authorList>
            <person name="Roach M.J."/>
            <person name="Johnson D.L."/>
            <person name="Bohlmann J."/>
            <person name="van Vuuren H.J."/>
            <person name="Jones S.J."/>
            <person name="Pretorius I.S."/>
            <person name="Schmidt S.A."/>
            <person name="Borneman A.R."/>
        </authorList>
    </citation>
    <scope>NUCLEOTIDE SEQUENCE [LARGE SCALE GENOMIC DNA]</scope>
    <source>
        <strain evidence="2">cv. Chardonnay</strain>
        <tissue evidence="1">Leaf</tissue>
    </source>
</reference>
<dbReference type="Proteomes" id="UP000288805">
    <property type="component" value="Unassembled WGS sequence"/>
</dbReference>
<sequence length="262" mass="29884">MKNPSFGALQNPCQNWKGLGKAISSKIEENRAFRKAKSSISQGMPKFGRVCQILARFTGQTPSEDDFSEDEWLSFMFLGVMEASNLELCMPYWIRDIEGRLMKIETPQETKLEVCLNIMDCPPEDQHSQHGINGLKRKISNISLRRMRNSMSVGRGTWKLSTLVLTINFDTWLLVSYFYDGVSSSMKQLLDTMCGGDFMSKNPEEAMDFLSYASEVSREWDEPNTRDVGRMKSQPNAKGGMYVLSKDMDMKAKFATMARRLE</sequence>
<gene>
    <name evidence="1" type="ORF">CK203_051842</name>
</gene>
<evidence type="ECO:0000313" key="1">
    <source>
        <dbReference type="EMBL" id="RVW75938.1"/>
    </source>
</evidence>
<name>A0A438GUS7_VITVI</name>
<organism evidence="1 2">
    <name type="scientific">Vitis vinifera</name>
    <name type="common">Grape</name>
    <dbReference type="NCBI Taxonomy" id="29760"/>
    <lineage>
        <taxon>Eukaryota</taxon>
        <taxon>Viridiplantae</taxon>
        <taxon>Streptophyta</taxon>
        <taxon>Embryophyta</taxon>
        <taxon>Tracheophyta</taxon>
        <taxon>Spermatophyta</taxon>
        <taxon>Magnoliopsida</taxon>
        <taxon>eudicotyledons</taxon>
        <taxon>Gunneridae</taxon>
        <taxon>Pentapetalae</taxon>
        <taxon>rosids</taxon>
        <taxon>Vitales</taxon>
        <taxon>Vitaceae</taxon>
        <taxon>Viteae</taxon>
        <taxon>Vitis</taxon>
    </lineage>
</organism>